<dbReference type="EMBL" id="BAABFT010000005">
    <property type="protein sequence ID" value="GAA4322143.1"/>
    <property type="molecule type" value="Genomic_DNA"/>
</dbReference>
<evidence type="ECO:0000313" key="1">
    <source>
        <dbReference type="EMBL" id="GAA4322143.1"/>
    </source>
</evidence>
<evidence type="ECO:0000313" key="2">
    <source>
        <dbReference type="Proteomes" id="UP001500582"/>
    </source>
</evidence>
<reference evidence="2" key="1">
    <citation type="journal article" date="2019" name="Int. J. Syst. Evol. Microbiol.">
        <title>The Global Catalogue of Microorganisms (GCM) 10K type strain sequencing project: providing services to taxonomists for standard genome sequencing and annotation.</title>
        <authorList>
            <consortium name="The Broad Institute Genomics Platform"/>
            <consortium name="The Broad Institute Genome Sequencing Center for Infectious Disease"/>
            <person name="Wu L."/>
            <person name="Ma J."/>
        </authorList>
    </citation>
    <scope>NUCLEOTIDE SEQUENCE [LARGE SCALE GENOMIC DNA]</scope>
    <source>
        <strain evidence="2">JCM 17705</strain>
    </source>
</reference>
<dbReference type="Proteomes" id="UP001500582">
    <property type="component" value="Unassembled WGS sequence"/>
</dbReference>
<accession>A0ABP8GD54</accession>
<proteinExistence type="predicted"/>
<protein>
    <submittedName>
        <fullName evidence="1">Uncharacterized protein</fullName>
    </submittedName>
</protein>
<keyword evidence="2" id="KW-1185">Reference proteome</keyword>
<organism evidence="1 2">
    <name type="scientific">Mucilaginibacter gynuensis</name>
    <dbReference type="NCBI Taxonomy" id="1302236"/>
    <lineage>
        <taxon>Bacteria</taxon>
        <taxon>Pseudomonadati</taxon>
        <taxon>Bacteroidota</taxon>
        <taxon>Sphingobacteriia</taxon>
        <taxon>Sphingobacteriales</taxon>
        <taxon>Sphingobacteriaceae</taxon>
        <taxon>Mucilaginibacter</taxon>
    </lineage>
</organism>
<comment type="caution">
    <text evidence="1">The sequence shown here is derived from an EMBL/GenBank/DDBJ whole genome shotgun (WGS) entry which is preliminary data.</text>
</comment>
<dbReference type="RefSeq" id="WP_345211145.1">
    <property type="nucleotide sequence ID" value="NZ_BAABFT010000005.1"/>
</dbReference>
<gene>
    <name evidence="1" type="ORF">GCM10023149_22280</name>
</gene>
<sequence length="108" mass="12467">MKRFHENQTVIYTSPEGQMIDTFVVFDTDLATGLTHINHFNLKVPSDSLELHAKTVGRYHLPMADAFSFEIFRKMKEKYGYTGTPAVERELKPEENEQSKLRFIAKAS</sequence>
<name>A0ABP8GD54_9SPHI</name>